<keyword evidence="1 7" id="KW-1003">Cell membrane</keyword>
<keyword evidence="6 7" id="KW-0961">Cell wall biogenesis/degradation</keyword>
<evidence type="ECO:0000256" key="8">
    <source>
        <dbReference type="SAM" id="MobiDB-lite"/>
    </source>
</evidence>
<feature type="region of interest" description="Disordered" evidence="8">
    <location>
        <begin position="23"/>
        <end position="92"/>
    </location>
</feature>
<keyword evidence="10" id="KW-1185">Reference proteome</keyword>
<dbReference type="HAMAP" id="MF_02065">
    <property type="entry name" value="MltG"/>
    <property type="match status" value="1"/>
</dbReference>
<dbReference type="Proteomes" id="UP000183995">
    <property type="component" value="Unassembled WGS sequence"/>
</dbReference>
<evidence type="ECO:0000256" key="3">
    <source>
        <dbReference type="ARBA" id="ARBA00022989"/>
    </source>
</evidence>
<accession>A0A1M5YM81</accession>
<dbReference type="GO" id="GO:0009252">
    <property type="term" value="P:peptidoglycan biosynthetic process"/>
    <property type="evidence" value="ECO:0007669"/>
    <property type="project" value="UniProtKB-UniRule"/>
</dbReference>
<comment type="catalytic activity">
    <reaction evidence="7">
        <text>a peptidoglycan chain = a peptidoglycan chain with N-acetyl-1,6-anhydromuramyl-[peptide] at the reducing end + a peptidoglycan chain with N-acetylglucosamine at the non-reducing end.</text>
        <dbReference type="EC" id="4.2.2.29"/>
    </reaction>
</comment>
<protein>
    <recommendedName>
        <fullName evidence="7">Endolytic murein transglycosylase</fullName>
        <ecNumber evidence="7">4.2.2.29</ecNumber>
    </recommendedName>
    <alternativeName>
        <fullName evidence="7">Peptidoglycan lytic transglycosylase</fullName>
    </alternativeName>
    <alternativeName>
        <fullName evidence="7">Peptidoglycan polymerization terminase</fullName>
    </alternativeName>
</protein>
<name>A0A1M5YM81_9FIRM</name>
<evidence type="ECO:0000313" key="9">
    <source>
        <dbReference type="EMBL" id="SHI13195.1"/>
    </source>
</evidence>
<keyword evidence="4 7" id="KW-0472">Membrane</keyword>
<evidence type="ECO:0000256" key="4">
    <source>
        <dbReference type="ARBA" id="ARBA00023136"/>
    </source>
</evidence>
<evidence type="ECO:0000256" key="5">
    <source>
        <dbReference type="ARBA" id="ARBA00023239"/>
    </source>
</evidence>
<dbReference type="InterPro" id="IPR003770">
    <property type="entry name" value="MLTG-like"/>
</dbReference>
<gene>
    <name evidence="7" type="primary">mltG</name>
    <name evidence="9" type="ORF">SAMN02745823_02665</name>
</gene>
<keyword evidence="3 7" id="KW-1133">Transmembrane helix</keyword>
<evidence type="ECO:0000256" key="2">
    <source>
        <dbReference type="ARBA" id="ARBA00022692"/>
    </source>
</evidence>
<feature type="transmembrane region" description="Helical" evidence="7">
    <location>
        <begin position="122"/>
        <end position="147"/>
    </location>
</feature>
<dbReference type="GO" id="GO:0008932">
    <property type="term" value="F:lytic endotransglycosylase activity"/>
    <property type="evidence" value="ECO:0007669"/>
    <property type="project" value="UniProtKB-UniRule"/>
</dbReference>
<dbReference type="Gene3D" id="3.30.1490.480">
    <property type="entry name" value="Endolytic murein transglycosylase"/>
    <property type="match status" value="1"/>
</dbReference>
<dbReference type="EMBL" id="FQXV01000009">
    <property type="protein sequence ID" value="SHI13195.1"/>
    <property type="molecule type" value="Genomic_DNA"/>
</dbReference>
<dbReference type="Pfam" id="PF02618">
    <property type="entry name" value="YceG"/>
    <property type="match status" value="1"/>
</dbReference>
<organism evidence="9 10">
    <name type="scientific">Sporobacter termitidis DSM 10068</name>
    <dbReference type="NCBI Taxonomy" id="1123282"/>
    <lineage>
        <taxon>Bacteria</taxon>
        <taxon>Bacillati</taxon>
        <taxon>Bacillota</taxon>
        <taxon>Clostridia</taxon>
        <taxon>Eubacteriales</taxon>
        <taxon>Oscillospiraceae</taxon>
        <taxon>Sporobacter</taxon>
    </lineage>
</organism>
<dbReference type="EC" id="4.2.2.29" evidence="7"/>
<comment type="function">
    <text evidence="7">Functions as a peptidoglycan terminase that cleaves nascent peptidoglycan strands endolytically to terminate their elongation.</text>
</comment>
<dbReference type="GO" id="GO:0071555">
    <property type="term" value="P:cell wall organization"/>
    <property type="evidence" value="ECO:0007669"/>
    <property type="project" value="UniProtKB-KW"/>
</dbReference>
<feature type="site" description="Important for catalytic activity" evidence="7">
    <location>
        <position position="345"/>
    </location>
</feature>
<keyword evidence="2 7" id="KW-0812">Transmembrane</keyword>
<sequence length="460" mass="51547">MTENSDYWKELLGDDYNDELMNILQGSSQPENPDEPPAAAGQRNDGVPEDADDSSRFYNYDLIPPEVPASKNTGKAGGPPARDRRKSDKDDDFDVTFDFDGEYRDVPDNRPLRQRREKRTGCLGGVLYAVFIICVCLLLASLLWLAATDVLGLGNEDVQVQVTVPQDYTVAGVTDTLYQDGLIKYKFLFKLYADFSHASEKLTPGTYVLNKNYDYRALVNGMSARGGKRVEVTVTIPEGNTVKQIIELLTVNNVCKEDELWDTVTNYDFNYDFLDKSTLGDKHRLEGFLFPDTYTFYVGNSPTGAIDKMLSNFKSKFKAEYLTKAKDMGYSVRDILTVASMIEKEAGNDEERATIASVIYNRLNNSKSFPYLQIDATIIYAIADTQEAFSTDVDSPYNTYKVKGLPAGPIANPGIASIKAALYPASTKYYYYALNKDRAHNFFKDRASFEAFIKSDKYGG</sequence>
<evidence type="ECO:0000256" key="7">
    <source>
        <dbReference type="HAMAP-Rule" id="MF_02065"/>
    </source>
</evidence>
<dbReference type="NCBIfam" id="TIGR00247">
    <property type="entry name" value="endolytic transglycosylase MltG"/>
    <property type="match status" value="1"/>
</dbReference>
<evidence type="ECO:0000313" key="10">
    <source>
        <dbReference type="Proteomes" id="UP000183995"/>
    </source>
</evidence>
<dbReference type="AlphaFoldDB" id="A0A1M5YM81"/>
<dbReference type="PANTHER" id="PTHR30518:SF2">
    <property type="entry name" value="ENDOLYTIC MUREIN TRANSGLYCOSYLASE"/>
    <property type="match status" value="1"/>
</dbReference>
<comment type="similarity">
    <text evidence="7">Belongs to the transglycosylase MltG family.</text>
</comment>
<evidence type="ECO:0000256" key="1">
    <source>
        <dbReference type="ARBA" id="ARBA00022475"/>
    </source>
</evidence>
<dbReference type="OrthoDB" id="9814591at2"/>
<comment type="subcellular location">
    <subcellularLocation>
        <location evidence="7">Cell membrane</location>
        <topology evidence="7">Single-pass membrane protein</topology>
    </subcellularLocation>
</comment>
<dbReference type="RefSeq" id="WP_073079831.1">
    <property type="nucleotide sequence ID" value="NZ_FQXV01000009.1"/>
</dbReference>
<proteinExistence type="inferred from homology"/>
<dbReference type="STRING" id="1123282.SAMN02745823_02665"/>
<dbReference type="GO" id="GO:0005886">
    <property type="term" value="C:plasma membrane"/>
    <property type="evidence" value="ECO:0007669"/>
    <property type="project" value="UniProtKB-SubCell"/>
</dbReference>
<dbReference type="PANTHER" id="PTHR30518">
    <property type="entry name" value="ENDOLYTIC MUREIN TRANSGLYCOSYLASE"/>
    <property type="match status" value="1"/>
</dbReference>
<reference evidence="9 10" key="1">
    <citation type="submission" date="2016-11" db="EMBL/GenBank/DDBJ databases">
        <authorList>
            <person name="Jaros S."/>
            <person name="Januszkiewicz K."/>
            <person name="Wedrychowicz H."/>
        </authorList>
    </citation>
    <scope>NUCLEOTIDE SEQUENCE [LARGE SCALE GENOMIC DNA]</scope>
    <source>
        <strain evidence="9 10">DSM 10068</strain>
    </source>
</reference>
<evidence type="ECO:0000256" key="6">
    <source>
        <dbReference type="ARBA" id="ARBA00023316"/>
    </source>
</evidence>
<keyword evidence="5 7" id="KW-0456">Lyase</keyword>